<proteinExistence type="predicted"/>
<dbReference type="Proteomes" id="UP001150581">
    <property type="component" value="Unassembled WGS sequence"/>
</dbReference>
<evidence type="ECO:0000313" key="2">
    <source>
        <dbReference type="Proteomes" id="UP001150581"/>
    </source>
</evidence>
<sequence length="382" mass="40019">MGKSTTTKSSSKSVSKDTKQKKVAPKKVVKKESSSESSSDSSSDSDSSSSSSSSDSESEEEVKPKKETAKKAAAKEESSDSESSDSSDSESEAEVKVEAKAESSDSDSSESASASGSDSDSDSDSESSSEASEGAKRKAESDVEMEDATETDVQETKKQKTEGELFSIFIGNLPFSAEGETLRELFASYGDIADARVATHADTGRSRGFGYVDFTDKDAQVKALAATGLEIDGREIRIDETTSTSRPRAAAPGGDKPASAPSKVLFIGNLSFNSTEDSIRGAFTECGEVVSVRVITDRDTGRMKGYGYIEFDTVESATSAMQWNNSDLDGRAIRLDYSAPRNNENGGGGRGGSRGGFGGRGGGRGGSRGGFGGNRGGANRRW</sequence>
<protein>
    <submittedName>
        <fullName evidence="1">Nuclear localization sequence binding protein</fullName>
    </submittedName>
</protein>
<gene>
    <name evidence="1" type="primary">NSR1</name>
    <name evidence="1" type="ORF">LPJ66_002019</name>
</gene>
<accession>A0ACC1IRP1</accession>
<keyword evidence="2" id="KW-1185">Reference proteome</keyword>
<name>A0ACC1IRP1_9FUNG</name>
<dbReference type="EMBL" id="JANBPG010000142">
    <property type="protein sequence ID" value="KAJ1899569.1"/>
    <property type="molecule type" value="Genomic_DNA"/>
</dbReference>
<reference evidence="1" key="1">
    <citation type="submission" date="2022-07" db="EMBL/GenBank/DDBJ databases">
        <title>Phylogenomic reconstructions and comparative analyses of Kickxellomycotina fungi.</title>
        <authorList>
            <person name="Reynolds N.K."/>
            <person name="Stajich J.E."/>
            <person name="Barry K."/>
            <person name="Grigoriev I.V."/>
            <person name="Crous P."/>
            <person name="Smith M.E."/>
        </authorList>
    </citation>
    <scope>NUCLEOTIDE SEQUENCE</scope>
    <source>
        <strain evidence="1">Benny 63K</strain>
    </source>
</reference>
<evidence type="ECO:0000313" key="1">
    <source>
        <dbReference type="EMBL" id="KAJ1899569.1"/>
    </source>
</evidence>
<comment type="caution">
    <text evidence="1">The sequence shown here is derived from an EMBL/GenBank/DDBJ whole genome shotgun (WGS) entry which is preliminary data.</text>
</comment>
<organism evidence="1 2">
    <name type="scientific">Kickxella alabastrina</name>
    <dbReference type="NCBI Taxonomy" id="61397"/>
    <lineage>
        <taxon>Eukaryota</taxon>
        <taxon>Fungi</taxon>
        <taxon>Fungi incertae sedis</taxon>
        <taxon>Zoopagomycota</taxon>
        <taxon>Kickxellomycotina</taxon>
        <taxon>Kickxellomycetes</taxon>
        <taxon>Kickxellales</taxon>
        <taxon>Kickxellaceae</taxon>
        <taxon>Kickxella</taxon>
    </lineage>
</organism>